<protein>
    <submittedName>
        <fullName evidence="2">Uncharacterized protein</fullName>
    </submittedName>
</protein>
<feature type="region of interest" description="Disordered" evidence="1">
    <location>
        <begin position="1"/>
        <end position="25"/>
    </location>
</feature>
<sequence>DVSPPSSESGRALMGARRNITDSSSMNDVFENQKNCPRHIENAACRCRHCYDSLPRQQF</sequence>
<dbReference type="AlphaFoldDB" id="A0A9P7UFV0"/>
<keyword evidence="3" id="KW-1185">Reference proteome</keyword>
<dbReference type="Proteomes" id="UP000699042">
    <property type="component" value="Unassembled WGS sequence"/>
</dbReference>
<comment type="caution">
    <text evidence="2">The sequence shown here is derived from an EMBL/GenBank/DDBJ whole genome shotgun (WGS) entry which is preliminary data.</text>
</comment>
<evidence type="ECO:0000313" key="2">
    <source>
        <dbReference type="EMBL" id="KAG7055283.1"/>
    </source>
</evidence>
<proteinExistence type="predicted"/>
<evidence type="ECO:0000256" key="1">
    <source>
        <dbReference type="SAM" id="MobiDB-lite"/>
    </source>
</evidence>
<reference evidence="2" key="1">
    <citation type="submission" date="2021-05" db="EMBL/GenBank/DDBJ databases">
        <title>Comparative genomics of three Colletotrichum scovillei strains and genetic complementation revealed genes involved fungal growth and virulence on chili pepper.</title>
        <authorList>
            <person name="Hsieh D.-K."/>
            <person name="Chuang S.-C."/>
            <person name="Chen C.-Y."/>
            <person name="Chao Y.-T."/>
            <person name="Lu M.-Y.J."/>
            <person name="Lee M.-H."/>
            <person name="Shih M.-C."/>
        </authorList>
    </citation>
    <scope>NUCLEOTIDE SEQUENCE</scope>
    <source>
        <strain evidence="2">Coll-153</strain>
    </source>
</reference>
<name>A0A9P7UFV0_9PEZI</name>
<feature type="non-terminal residue" evidence="2">
    <location>
        <position position="1"/>
    </location>
</feature>
<accession>A0A9P7UFV0</accession>
<dbReference type="EMBL" id="JAESDN010000002">
    <property type="protein sequence ID" value="KAG7055283.1"/>
    <property type="molecule type" value="Genomic_DNA"/>
</dbReference>
<organism evidence="2 3">
    <name type="scientific">Colletotrichum scovillei</name>
    <dbReference type="NCBI Taxonomy" id="1209932"/>
    <lineage>
        <taxon>Eukaryota</taxon>
        <taxon>Fungi</taxon>
        <taxon>Dikarya</taxon>
        <taxon>Ascomycota</taxon>
        <taxon>Pezizomycotina</taxon>
        <taxon>Sordariomycetes</taxon>
        <taxon>Hypocreomycetidae</taxon>
        <taxon>Glomerellales</taxon>
        <taxon>Glomerellaceae</taxon>
        <taxon>Colletotrichum</taxon>
        <taxon>Colletotrichum acutatum species complex</taxon>
    </lineage>
</organism>
<gene>
    <name evidence="2" type="ORF">JMJ77_007746</name>
</gene>
<evidence type="ECO:0000313" key="3">
    <source>
        <dbReference type="Proteomes" id="UP000699042"/>
    </source>
</evidence>